<dbReference type="EC" id="2.7.7.77" evidence="8"/>
<dbReference type="InterPro" id="IPR025877">
    <property type="entry name" value="MobA-like_NTP_Trfase"/>
</dbReference>
<keyword evidence="5 8" id="KW-0460">Magnesium</keyword>
<organism evidence="10 11">
    <name type="scientific">Brevibacillus parabrevis</name>
    <dbReference type="NCBI Taxonomy" id="54914"/>
    <lineage>
        <taxon>Bacteria</taxon>
        <taxon>Bacillati</taxon>
        <taxon>Bacillota</taxon>
        <taxon>Bacilli</taxon>
        <taxon>Bacillales</taxon>
        <taxon>Paenibacillaceae</taxon>
        <taxon>Brevibacillus</taxon>
    </lineage>
</organism>
<dbReference type="SUPFAM" id="SSF53448">
    <property type="entry name" value="Nucleotide-diphospho-sugar transferases"/>
    <property type="match status" value="1"/>
</dbReference>
<evidence type="ECO:0000313" key="10">
    <source>
        <dbReference type="EMBL" id="GEB30431.1"/>
    </source>
</evidence>
<comment type="caution">
    <text evidence="10">The sequence shown here is derived from an EMBL/GenBank/DDBJ whole genome shotgun (WGS) entry which is preliminary data.</text>
</comment>
<keyword evidence="1 8" id="KW-0963">Cytoplasm</keyword>
<protein>
    <recommendedName>
        <fullName evidence="8">Probable molybdenum cofactor guanylyltransferase</fullName>
        <shortName evidence="8">MoCo guanylyltransferase</shortName>
        <ecNumber evidence="8">2.7.7.77</ecNumber>
    </recommendedName>
    <alternativeName>
        <fullName evidence="8">GTP:molybdopterin guanylyltransferase</fullName>
    </alternativeName>
    <alternativeName>
        <fullName evidence="8">Mo-MPT guanylyltransferase</fullName>
    </alternativeName>
    <alternativeName>
        <fullName evidence="8">Molybdopterin guanylyltransferase</fullName>
    </alternativeName>
    <alternativeName>
        <fullName evidence="8">Molybdopterin-guanine dinucleotide synthase</fullName>
        <shortName evidence="8">MGD synthase</shortName>
    </alternativeName>
</protein>
<dbReference type="InterPro" id="IPR013482">
    <property type="entry name" value="Molybde_CF_guanTrfase"/>
</dbReference>
<dbReference type="Gene3D" id="3.90.550.10">
    <property type="entry name" value="Spore Coat Polysaccharide Biosynthesis Protein SpsA, Chain A"/>
    <property type="match status" value="1"/>
</dbReference>
<feature type="binding site" evidence="8">
    <location>
        <position position="72"/>
    </location>
    <ligand>
        <name>GTP</name>
        <dbReference type="ChEBI" id="CHEBI:37565"/>
    </ligand>
</feature>
<accession>A0A4Y3PIY3</accession>
<dbReference type="HAMAP" id="MF_00316">
    <property type="entry name" value="MobA"/>
    <property type="match status" value="1"/>
</dbReference>
<evidence type="ECO:0000256" key="2">
    <source>
        <dbReference type="ARBA" id="ARBA00022679"/>
    </source>
</evidence>
<keyword evidence="7 8" id="KW-0501">Molybdenum cofactor biosynthesis</keyword>
<evidence type="ECO:0000256" key="1">
    <source>
        <dbReference type="ARBA" id="ARBA00022490"/>
    </source>
</evidence>
<dbReference type="GO" id="GO:0005737">
    <property type="term" value="C:cytoplasm"/>
    <property type="evidence" value="ECO:0007669"/>
    <property type="project" value="UniProtKB-SubCell"/>
</dbReference>
<dbReference type="GO" id="GO:0061603">
    <property type="term" value="F:molybdenum cofactor guanylyltransferase activity"/>
    <property type="evidence" value="ECO:0007669"/>
    <property type="project" value="UniProtKB-EC"/>
</dbReference>
<keyword evidence="6 8" id="KW-0342">GTP-binding</keyword>
<name>A0A4Y3PIY3_BREPA</name>
<dbReference type="Proteomes" id="UP000316882">
    <property type="component" value="Unassembled WGS sequence"/>
</dbReference>
<gene>
    <name evidence="8 10" type="primary">mobA</name>
    <name evidence="10" type="ORF">BPA01_00110</name>
</gene>
<comment type="caution">
    <text evidence="8">Lacks conserved residue(s) required for the propagation of feature annotation.</text>
</comment>
<comment type="cofactor">
    <cofactor evidence="8">
        <name>Mg(2+)</name>
        <dbReference type="ChEBI" id="CHEBI:18420"/>
    </cofactor>
</comment>
<keyword evidence="11" id="KW-1185">Reference proteome</keyword>
<reference evidence="10 11" key="1">
    <citation type="submission" date="2019-06" db="EMBL/GenBank/DDBJ databases">
        <title>Whole genome shotgun sequence of Brevibacillus parabrevis NBRC 12334.</title>
        <authorList>
            <person name="Hosoyama A."/>
            <person name="Uohara A."/>
            <person name="Ohji S."/>
            <person name="Ichikawa N."/>
        </authorList>
    </citation>
    <scope>NUCLEOTIDE SEQUENCE [LARGE SCALE GENOMIC DNA]</scope>
    <source>
        <strain evidence="10 11">NBRC 12334</strain>
    </source>
</reference>
<keyword evidence="2 8" id="KW-0808">Transferase</keyword>
<dbReference type="GO" id="GO:0005525">
    <property type="term" value="F:GTP binding"/>
    <property type="evidence" value="ECO:0007669"/>
    <property type="project" value="UniProtKB-UniRule"/>
</dbReference>
<dbReference type="RefSeq" id="WP_217364953.1">
    <property type="nucleotide sequence ID" value="NZ_BJMH01000001.1"/>
</dbReference>
<evidence type="ECO:0000259" key="9">
    <source>
        <dbReference type="Pfam" id="PF12804"/>
    </source>
</evidence>
<keyword evidence="3 8" id="KW-0479">Metal-binding</keyword>
<evidence type="ECO:0000256" key="6">
    <source>
        <dbReference type="ARBA" id="ARBA00023134"/>
    </source>
</evidence>
<comment type="subcellular location">
    <subcellularLocation>
        <location evidence="8">Cytoplasm</location>
    </subcellularLocation>
</comment>
<comment type="function">
    <text evidence="8">Transfers a GMP moiety from GTP to Mo-molybdopterin (Mo-MPT) cofactor (Moco or molybdenum cofactor) to form Mo-molybdopterin guanine dinucleotide (Mo-MGD) cofactor.</text>
</comment>
<evidence type="ECO:0000256" key="5">
    <source>
        <dbReference type="ARBA" id="ARBA00022842"/>
    </source>
</evidence>
<keyword evidence="4 8" id="KW-0547">Nucleotide-binding</keyword>
<comment type="similarity">
    <text evidence="8">Belongs to the MobA family.</text>
</comment>
<evidence type="ECO:0000313" key="11">
    <source>
        <dbReference type="Proteomes" id="UP000316882"/>
    </source>
</evidence>
<comment type="catalytic activity">
    <reaction evidence="8">
        <text>Mo-molybdopterin + GTP + H(+) = Mo-molybdopterin guanine dinucleotide + diphosphate</text>
        <dbReference type="Rhea" id="RHEA:34243"/>
        <dbReference type="ChEBI" id="CHEBI:15378"/>
        <dbReference type="ChEBI" id="CHEBI:33019"/>
        <dbReference type="ChEBI" id="CHEBI:37565"/>
        <dbReference type="ChEBI" id="CHEBI:71302"/>
        <dbReference type="ChEBI" id="CHEBI:71310"/>
        <dbReference type="EC" id="2.7.7.77"/>
    </reaction>
</comment>
<evidence type="ECO:0000256" key="4">
    <source>
        <dbReference type="ARBA" id="ARBA00022741"/>
    </source>
</evidence>
<dbReference type="GO" id="GO:0006777">
    <property type="term" value="P:Mo-molybdopterin cofactor biosynthetic process"/>
    <property type="evidence" value="ECO:0007669"/>
    <property type="project" value="UniProtKB-KW"/>
</dbReference>
<dbReference type="AlphaFoldDB" id="A0A4Y3PIY3"/>
<comment type="domain">
    <text evidence="8">The N-terminal domain determines nucleotide recognition and specific binding, while the C-terminal domain determines the specific binding to the target protein.</text>
</comment>
<feature type="binding site" evidence="8">
    <location>
        <position position="101"/>
    </location>
    <ligand>
        <name>GTP</name>
        <dbReference type="ChEBI" id="CHEBI:37565"/>
    </ligand>
</feature>
<feature type="domain" description="MobA-like NTP transferase" evidence="9">
    <location>
        <begin position="7"/>
        <end position="163"/>
    </location>
</feature>
<dbReference type="Pfam" id="PF12804">
    <property type="entry name" value="NTP_transf_3"/>
    <property type="match status" value="1"/>
</dbReference>
<feature type="binding site" evidence="8">
    <location>
        <begin position="10"/>
        <end position="12"/>
    </location>
    <ligand>
        <name>GTP</name>
        <dbReference type="ChEBI" id="CHEBI:37565"/>
    </ligand>
</feature>
<dbReference type="GeneID" id="87614898"/>
<dbReference type="PANTHER" id="PTHR19136:SF81">
    <property type="entry name" value="MOLYBDENUM COFACTOR GUANYLYLTRANSFERASE"/>
    <property type="match status" value="1"/>
</dbReference>
<dbReference type="GO" id="GO:0046872">
    <property type="term" value="F:metal ion binding"/>
    <property type="evidence" value="ECO:0007669"/>
    <property type="project" value="UniProtKB-KW"/>
</dbReference>
<dbReference type="CDD" id="cd02503">
    <property type="entry name" value="MobA"/>
    <property type="match status" value="1"/>
</dbReference>
<dbReference type="InterPro" id="IPR029044">
    <property type="entry name" value="Nucleotide-diphossugar_trans"/>
</dbReference>
<feature type="binding site" evidence="8">
    <location>
        <position position="101"/>
    </location>
    <ligand>
        <name>Mg(2+)</name>
        <dbReference type="ChEBI" id="CHEBI:18420"/>
    </ligand>
</feature>
<dbReference type="PANTHER" id="PTHR19136">
    <property type="entry name" value="MOLYBDENUM COFACTOR GUANYLYLTRANSFERASE"/>
    <property type="match status" value="1"/>
</dbReference>
<dbReference type="EMBL" id="BJMH01000001">
    <property type="protein sequence ID" value="GEB30431.1"/>
    <property type="molecule type" value="Genomic_DNA"/>
</dbReference>
<sequence length="207" mass="22880">MQPSIHAVILAGGKSSRMGVPKEQLPWREGTFLTELVKEVAAAGMPCLIVSNEPERIPAEVAGRPGVRVTPDLVPSAGPVSGLVTALRLCTEEVLLVLSCDLPFMDREQIARLVACADDQEAGWEAVIPYAQDRLHPLCALYRKSTQPVWEQALEQGELRLMKTIQKLAVLQVPDGWLDPWALFNANTPEEYDIACREEKRRTTGQQ</sequence>
<evidence type="ECO:0000256" key="3">
    <source>
        <dbReference type="ARBA" id="ARBA00022723"/>
    </source>
</evidence>
<evidence type="ECO:0000256" key="8">
    <source>
        <dbReference type="HAMAP-Rule" id="MF_00316"/>
    </source>
</evidence>
<keyword evidence="10" id="KW-0548">Nucleotidyltransferase</keyword>
<proteinExistence type="inferred from homology"/>
<dbReference type="STRING" id="54914.AV540_12850"/>
<evidence type="ECO:0000256" key="7">
    <source>
        <dbReference type="ARBA" id="ARBA00023150"/>
    </source>
</evidence>